<dbReference type="Proteomes" id="UP000306628">
    <property type="component" value="Unassembled WGS sequence"/>
</dbReference>
<dbReference type="RefSeq" id="WP_138691551.1">
    <property type="nucleotide sequence ID" value="NZ_JBHSAZ010000025.1"/>
</dbReference>
<keyword evidence="3" id="KW-1185">Reference proteome</keyword>
<evidence type="ECO:0000313" key="3">
    <source>
        <dbReference type="Proteomes" id="UP000306628"/>
    </source>
</evidence>
<feature type="signal peptide" evidence="1">
    <location>
        <begin position="1"/>
        <end position="32"/>
    </location>
</feature>
<comment type="caution">
    <text evidence="2">The sequence shown here is derived from an EMBL/GenBank/DDBJ whole genome shotgun (WGS) entry which is preliminary data.</text>
</comment>
<proteinExistence type="predicted"/>
<reference evidence="2 3" key="1">
    <citation type="submission" date="2019-05" db="EMBL/GenBank/DDBJ databases">
        <title>Draft genome sequence of Nonomuraea zeae DSM 100528.</title>
        <authorList>
            <person name="Saricaoglu S."/>
            <person name="Isik K."/>
        </authorList>
    </citation>
    <scope>NUCLEOTIDE SEQUENCE [LARGE SCALE GENOMIC DNA]</scope>
    <source>
        <strain evidence="2 3">DSM 100528</strain>
    </source>
</reference>
<evidence type="ECO:0000256" key="1">
    <source>
        <dbReference type="SAM" id="SignalP"/>
    </source>
</evidence>
<accession>A0A5S4GIZ0</accession>
<gene>
    <name evidence="2" type="ORF">ETD85_21525</name>
</gene>
<name>A0A5S4GIZ0_9ACTN</name>
<evidence type="ECO:0000313" key="2">
    <source>
        <dbReference type="EMBL" id="TMR32918.1"/>
    </source>
</evidence>
<keyword evidence="1" id="KW-0732">Signal</keyword>
<sequence>MFSALRRTSIGVAAGAALAITLALPAAGPAAATPPPGLLSDNPGFDKALPMFGAVFPVLRNLVIRVTSSPLLIVQ</sequence>
<organism evidence="2 3">
    <name type="scientific">Nonomuraea zeae</name>
    <dbReference type="NCBI Taxonomy" id="1642303"/>
    <lineage>
        <taxon>Bacteria</taxon>
        <taxon>Bacillati</taxon>
        <taxon>Actinomycetota</taxon>
        <taxon>Actinomycetes</taxon>
        <taxon>Streptosporangiales</taxon>
        <taxon>Streptosporangiaceae</taxon>
        <taxon>Nonomuraea</taxon>
    </lineage>
</organism>
<protein>
    <submittedName>
        <fullName evidence="2">Uncharacterized protein</fullName>
    </submittedName>
</protein>
<dbReference type="EMBL" id="VCKX01000063">
    <property type="protein sequence ID" value="TMR32918.1"/>
    <property type="molecule type" value="Genomic_DNA"/>
</dbReference>
<feature type="chain" id="PRO_5024466297" evidence="1">
    <location>
        <begin position="33"/>
        <end position="75"/>
    </location>
</feature>
<dbReference type="AlphaFoldDB" id="A0A5S4GIZ0"/>